<keyword evidence="10" id="KW-1185">Reference proteome</keyword>
<dbReference type="Proteomes" id="UP000005239">
    <property type="component" value="Unassembled WGS sequence"/>
</dbReference>
<feature type="compositionally biased region" description="Basic residues" evidence="7">
    <location>
        <begin position="724"/>
        <end position="735"/>
    </location>
</feature>
<name>A0A2A6BEB2_PRIPA</name>
<organism evidence="9 10">
    <name type="scientific">Pristionchus pacificus</name>
    <name type="common">Parasitic nematode worm</name>
    <dbReference type="NCBI Taxonomy" id="54126"/>
    <lineage>
        <taxon>Eukaryota</taxon>
        <taxon>Metazoa</taxon>
        <taxon>Ecdysozoa</taxon>
        <taxon>Nematoda</taxon>
        <taxon>Chromadorea</taxon>
        <taxon>Rhabditida</taxon>
        <taxon>Rhabditina</taxon>
        <taxon>Diplogasteromorpha</taxon>
        <taxon>Diplogasteroidea</taxon>
        <taxon>Neodiplogasteridae</taxon>
        <taxon>Pristionchus</taxon>
    </lineage>
</organism>
<feature type="signal peptide" evidence="8">
    <location>
        <begin position="1"/>
        <end position="18"/>
    </location>
</feature>
<dbReference type="GO" id="GO:0010032">
    <property type="term" value="P:meiotic chromosome condensation"/>
    <property type="evidence" value="ECO:0000318"/>
    <property type="project" value="GO_Central"/>
</dbReference>
<dbReference type="InterPro" id="IPR011989">
    <property type="entry name" value="ARM-like"/>
</dbReference>
<feature type="region of interest" description="Disordered" evidence="7">
    <location>
        <begin position="1993"/>
        <end position="2055"/>
    </location>
</feature>
<dbReference type="GO" id="GO:0005634">
    <property type="term" value="C:nucleus"/>
    <property type="evidence" value="ECO:0007669"/>
    <property type="project" value="UniProtKB-SubCell"/>
</dbReference>
<dbReference type="Gene3D" id="1.25.10.10">
    <property type="entry name" value="Leucine-rich Repeat Variant"/>
    <property type="match status" value="2"/>
</dbReference>
<feature type="region of interest" description="Disordered" evidence="7">
    <location>
        <begin position="1782"/>
        <end position="1976"/>
    </location>
</feature>
<feature type="compositionally biased region" description="Acidic residues" evidence="7">
    <location>
        <begin position="776"/>
        <end position="785"/>
    </location>
</feature>
<comment type="subcellular location">
    <subcellularLocation>
        <location evidence="1">Nucleus</location>
    </subcellularLocation>
</comment>
<feature type="compositionally biased region" description="Basic and acidic residues" evidence="7">
    <location>
        <begin position="765"/>
        <end position="775"/>
    </location>
</feature>
<feature type="compositionally biased region" description="Acidic residues" evidence="7">
    <location>
        <begin position="1790"/>
        <end position="1799"/>
    </location>
</feature>
<protein>
    <submittedName>
        <fullName evidence="9">Hcp-6</fullName>
    </submittedName>
</protein>
<evidence type="ECO:0000256" key="2">
    <source>
        <dbReference type="ARBA" id="ARBA00022618"/>
    </source>
</evidence>
<feature type="compositionally biased region" description="Acidic residues" evidence="7">
    <location>
        <begin position="1875"/>
        <end position="1891"/>
    </location>
</feature>
<feature type="compositionally biased region" description="Basic residues" evidence="7">
    <location>
        <begin position="677"/>
        <end position="689"/>
    </location>
</feature>
<dbReference type="InterPro" id="IPR032682">
    <property type="entry name" value="Cnd1_C"/>
</dbReference>
<keyword evidence="8" id="KW-0732">Signal</keyword>
<feature type="compositionally biased region" description="Acidic residues" evidence="7">
    <location>
        <begin position="1919"/>
        <end position="1930"/>
    </location>
</feature>
<keyword evidence="6" id="KW-0131">Cell cycle</keyword>
<evidence type="ECO:0000256" key="6">
    <source>
        <dbReference type="ARBA" id="ARBA00023306"/>
    </source>
</evidence>
<dbReference type="Pfam" id="PF12717">
    <property type="entry name" value="Cnd1"/>
    <property type="match status" value="1"/>
</dbReference>
<keyword evidence="4" id="KW-0226">DNA condensation</keyword>
<evidence type="ECO:0000256" key="4">
    <source>
        <dbReference type="ARBA" id="ARBA00023067"/>
    </source>
</evidence>
<dbReference type="InterPro" id="IPR026971">
    <property type="entry name" value="CND1/NCAPD3"/>
</dbReference>
<evidence type="ECO:0000256" key="5">
    <source>
        <dbReference type="ARBA" id="ARBA00023242"/>
    </source>
</evidence>
<feature type="compositionally biased region" description="Acidic residues" evidence="7">
    <location>
        <begin position="1828"/>
        <end position="1857"/>
    </location>
</feature>
<evidence type="ECO:0000256" key="8">
    <source>
        <dbReference type="SAM" id="SignalP"/>
    </source>
</evidence>
<reference evidence="10" key="1">
    <citation type="journal article" date="2008" name="Nat. Genet.">
        <title>The Pristionchus pacificus genome provides a unique perspective on nematode lifestyle and parasitism.</title>
        <authorList>
            <person name="Dieterich C."/>
            <person name="Clifton S.W."/>
            <person name="Schuster L.N."/>
            <person name="Chinwalla A."/>
            <person name="Delehaunty K."/>
            <person name="Dinkelacker I."/>
            <person name="Fulton L."/>
            <person name="Fulton R."/>
            <person name="Godfrey J."/>
            <person name="Minx P."/>
            <person name="Mitreva M."/>
            <person name="Roeseler W."/>
            <person name="Tian H."/>
            <person name="Witte H."/>
            <person name="Yang S.P."/>
            <person name="Wilson R.K."/>
            <person name="Sommer R.J."/>
        </authorList>
    </citation>
    <scope>NUCLEOTIDE SEQUENCE [LARGE SCALE GENOMIC DNA]</scope>
    <source>
        <strain evidence="10">PS312</strain>
    </source>
</reference>
<dbReference type="GO" id="GO:0000779">
    <property type="term" value="C:condensed chromosome, centromeric region"/>
    <property type="evidence" value="ECO:0000318"/>
    <property type="project" value="GO_Central"/>
</dbReference>
<feature type="compositionally biased region" description="Acidic residues" evidence="7">
    <location>
        <begin position="739"/>
        <end position="748"/>
    </location>
</feature>
<keyword evidence="5" id="KW-0539">Nucleus</keyword>
<dbReference type="PANTHER" id="PTHR14222:SF1">
    <property type="entry name" value="CONDENSIN-2 COMPLEX SUBUNIT D3"/>
    <property type="match status" value="1"/>
</dbReference>
<reference evidence="9" key="2">
    <citation type="submission" date="2022-06" db="UniProtKB">
        <authorList>
            <consortium name="EnsemblMetazoa"/>
        </authorList>
    </citation>
    <scope>IDENTIFICATION</scope>
    <source>
        <strain evidence="9">PS312</strain>
    </source>
</reference>
<feature type="compositionally biased region" description="Basic residues" evidence="7">
    <location>
        <begin position="1934"/>
        <end position="1947"/>
    </location>
</feature>
<dbReference type="EnsemblMetazoa" id="PPA04141.1">
    <property type="protein sequence ID" value="PPA04141.1"/>
    <property type="gene ID" value="WBGene00093695"/>
</dbReference>
<dbReference type="GO" id="GO:0042393">
    <property type="term" value="F:histone binding"/>
    <property type="evidence" value="ECO:0000318"/>
    <property type="project" value="GO_Central"/>
</dbReference>
<feature type="compositionally biased region" description="Acidic residues" evidence="7">
    <location>
        <begin position="639"/>
        <end position="650"/>
    </location>
</feature>
<evidence type="ECO:0000256" key="7">
    <source>
        <dbReference type="SAM" id="MobiDB-lite"/>
    </source>
</evidence>
<accession>A0A2A6BEB2</accession>
<sequence length="2055" mass="235127">MTRAIILLSVTALTSVYGAPTLCTEDNTISVMEACYTTFIKSYGIDQPFPLAEYFSGFHAKRTDMLTKDGIAAKPDMEDYGSTLTKCLASVENCILDETYEKGNMKAQAGDGHRYNTDRLITAYQTSDRGYQIQMRHFYCLRDCADKEDAAAQKCDDDLAAIPTPECKDYSKNMQCYRTVFSGCCGPEGGEFQCNSVGAEYKIFMKDDLSTGACSMPIDALTEILNEQLTHELATEAWAEQLKETNFEDDQVREELEPIIHDTTNFATIFDDVGKIADKIAVADGHVWKKLKESKVEVGRVNTLFWVFIDKALAKNSNIRDVGNGFAASCCWLKLAGLKGADIYGFFNRYLYKVVLSVLRLIYRLKMYGSRTITTVKKKPTKGKKGAKMKEDENPLTFNDNELDDMLEKSCDSLFLLLKTIPLSACPEQAMETVDLVRDLIRLDISRDTETKPLLSHKDLHSRDRISDKAFGLVHLLCESRHSNGGTIVYTRLIMPRLIFLSWEGEQIAGSQSIPVAMTMARDVAISFLKDRLDISNDEDELDNISKLVSNMIPRCPEKADYRLKTAQSALDLLKHLPKKSALAQLQIVYNFGMNTRSGLRAITVEMIPALLKTMDLVQDKEDEDEKNKSRREKKKGDEEDDEEEEDEDENRERKKKDKTKENKGSDEDEDDEMNGTKRKIKKERKKKQRNSEDEEEDDEMDRTRRRKKKDDDDEEEEEDGNTTKRKGKKEKRKKRNEEDEEEEEDEGNTTKRRGRAAKDQSMIRMKEQKKRNEDGSEEEEESEGEKEREKEKKRKKKEAELAKLKKAQRLAPVDLRPSFLKLIVRGCLDKVGNLRARSLQQLSLMVVDGMADDLRQAAKDMVRDNPLVIVQAMTHVDEEKEEMDDEDDDKKARATKLAELAAAELKIKNELIYIVKTRMEDDVAAVRKAAISVTQTLFFEWNMDNDEVEEIANAIKLRCLDTSQMVRKQAMDSLSFLLEESLEKGHRDLLASTWLKAVLPLINDREDGVQSMAGRLVEERLINPILRPSTPEPCWNMLKRVEEEVSNRRLLVRTLAYLSSKEVKTMRDTMVDTLNKKLMSDPDHSNVIWMLLADLSTVFGDKIDPRTAVRTWYDLAENDSTNKMSYVAKVVGEGAKKLKDDELDKVSQDIQEKLLGYRVHGPHIATVYLALARLMDAVGELASGKDILERFGRKLLEEASRIIYHELDMFTEMEEDKQEVAKEDEIRVIRIVITIGEVIQLSPSLIDYSNKLFEGLKLIMSSELYLSEEFQNRKLMNSAVPSVANSRVPSVMGHHPEHISTQSSGQIMLSETVNQGSQPTVIPSQVQHKMKNLSLRKALFTASVRRCALTTIGKFCLMDDKTARNCVATFVRQLQFNPDHIIRNNIVVVLCDLCIRYTLLVDRYTPIIASCLKDRAILVRQQTLECLTILIKEAFIRWEGQLMYRFVATILDECRQIREYAIFCLKDVLLPQQPCMFFNHFIECLLYFNDVPRKYKMADSAEENLGRYARFSLSGKENEASRIKLYEFMLDTFDDRQKFITMAKMCEEIFTAVYSEEMMIEDERVVALLTDAFKVISCEQMQLKLDVGKKGDDDEDEPAPKEVQDAAKNMITTVFRSAIISSIMPHVLELRRYLVEKRHPIMKYMLGVLRALTRSHMNQLQEFFAGDKIALREIEYDIRRLNKLEEKLKLKAAERARMPPSRRDTMIGGRKEGEGEGERERVEDAVEREIPIHPNQVPIMDGLEGEEIIHPQERAETSNAKENGESVEVDMEMFESASIRVEMDANGPTEDEEMEKDDDNEKEKEKNEGAEDNQEASKENEVRNEMEEMEVEEREEEGEEEVEEGEREGDEQEDGGENGMENGDGDVREKDNEVMEDVEEVDEVDQEIEGEGNNGEKDGETKKKSAAEMGEAEVKEEVIEEDIDKENDMEERRRKKKEEKEKRKRNMLTEAEIKDEPLEEGNENQFAVPSMIGGKKRSRAVSEMSWMNESAMIGGYGQSTPRKGTPNDDEDGIEPSDSVPRLDLDISAIAPPPVQLMKGKNRISRMPRDATIEE</sequence>
<dbReference type="SUPFAM" id="SSF48371">
    <property type="entry name" value="ARM repeat"/>
    <property type="match status" value="1"/>
</dbReference>
<keyword evidence="3" id="KW-0498">Mitosis</keyword>
<keyword evidence="2" id="KW-0132">Cell division</keyword>
<evidence type="ECO:0000313" key="9">
    <source>
        <dbReference type="EnsemblMetazoa" id="PPA04141.1"/>
    </source>
</evidence>
<dbReference type="GO" id="GO:0051301">
    <property type="term" value="P:cell division"/>
    <property type="evidence" value="ECO:0007669"/>
    <property type="project" value="UniProtKB-KW"/>
</dbReference>
<evidence type="ECO:0000256" key="1">
    <source>
        <dbReference type="ARBA" id="ARBA00004123"/>
    </source>
</evidence>
<gene>
    <name evidence="9" type="primary">WBGene00093695</name>
</gene>
<feature type="chain" id="PRO_5043792123" evidence="8">
    <location>
        <begin position="19"/>
        <end position="2055"/>
    </location>
</feature>
<dbReference type="InterPro" id="IPR016024">
    <property type="entry name" value="ARM-type_fold"/>
</dbReference>
<evidence type="ECO:0000256" key="3">
    <source>
        <dbReference type="ARBA" id="ARBA00022776"/>
    </source>
</evidence>
<feature type="compositionally biased region" description="Acidic residues" evidence="7">
    <location>
        <begin position="712"/>
        <end position="721"/>
    </location>
</feature>
<feature type="region of interest" description="Disordered" evidence="7">
    <location>
        <begin position="1696"/>
        <end position="1723"/>
    </location>
</feature>
<feature type="compositionally biased region" description="Basic and acidic residues" evidence="7">
    <location>
        <begin position="1800"/>
        <end position="1827"/>
    </location>
</feature>
<dbReference type="OrthoDB" id="10263978at2759"/>
<feature type="region of interest" description="Disordered" evidence="7">
    <location>
        <begin position="619"/>
        <end position="797"/>
    </location>
</feature>
<dbReference type="GO" id="GO:0000796">
    <property type="term" value="C:condensin complex"/>
    <property type="evidence" value="ECO:0000318"/>
    <property type="project" value="GO_Central"/>
</dbReference>
<dbReference type="PANTHER" id="PTHR14222">
    <property type="entry name" value="CONDENSIN"/>
    <property type="match status" value="1"/>
</dbReference>
<feature type="compositionally biased region" description="Basic and acidic residues" evidence="7">
    <location>
        <begin position="1895"/>
        <end position="1918"/>
    </location>
</feature>
<proteinExistence type="predicted"/>
<accession>A0A8R1U5Q7</accession>
<dbReference type="GO" id="GO:0007076">
    <property type="term" value="P:mitotic chromosome condensation"/>
    <property type="evidence" value="ECO:0000318"/>
    <property type="project" value="GO_Central"/>
</dbReference>
<evidence type="ECO:0000313" key="10">
    <source>
        <dbReference type="Proteomes" id="UP000005239"/>
    </source>
</evidence>